<gene>
    <name evidence="2" type="ORF">JEQ17_39990</name>
</gene>
<reference evidence="2 3" key="1">
    <citation type="submission" date="2020-12" db="EMBL/GenBank/DDBJ databases">
        <title>A novel species.</title>
        <authorList>
            <person name="Li K."/>
        </authorList>
    </citation>
    <scope>NUCLEOTIDE SEQUENCE [LARGE SCALE GENOMIC DNA]</scope>
    <source>
        <strain evidence="2 3">ZYC-3</strain>
    </source>
</reference>
<dbReference type="EMBL" id="CP066831">
    <property type="protein sequence ID" value="QQM44981.1"/>
    <property type="molecule type" value="Genomic_DNA"/>
</dbReference>
<accession>A0A7T7L272</accession>
<dbReference type="AlphaFoldDB" id="A0A7T7L272"/>
<feature type="region of interest" description="Disordered" evidence="1">
    <location>
        <begin position="113"/>
        <end position="141"/>
    </location>
</feature>
<sequence>MAEQLARPTPLNVAARAPRLIAEPPRREVAEQRLAARPLFDRHTWEQAIRYSELHPYSRLLAMMLAHYADGTGHIPSSDVLVAPRLAKACNVPVQDVHISLSVLYRERYIDRGEPSGHTPRSVTLSFPPGYQRPHSPGDRP</sequence>
<keyword evidence="3" id="KW-1185">Reference proteome</keyword>
<organism evidence="2 3">
    <name type="scientific">Streptomyces liliifuscus</name>
    <dbReference type="NCBI Taxonomy" id="2797636"/>
    <lineage>
        <taxon>Bacteria</taxon>
        <taxon>Bacillati</taxon>
        <taxon>Actinomycetota</taxon>
        <taxon>Actinomycetes</taxon>
        <taxon>Kitasatosporales</taxon>
        <taxon>Streptomycetaceae</taxon>
        <taxon>Streptomyces</taxon>
    </lineage>
</organism>
<protein>
    <submittedName>
        <fullName evidence="2">Uncharacterized protein</fullName>
    </submittedName>
</protein>
<evidence type="ECO:0000313" key="3">
    <source>
        <dbReference type="Proteomes" id="UP000595636"/>
    </source>
</evidence>
<proteinExistence type="predicted"/>
<dbReference type="RefSeq" id="WP_200399792.1">
    <property type="nucleotide sequence ID" value="NZ_CP066831.1"/>
</dbReference>
<dbReference type="Proteomes" id="UP000595636">
    <property type="component" value="Chromosome"/>
</dbReference>
<evidence type="ECO:0000256" key="1">
    <source>
        <dbReference type="SAM" id="MobiDB-lite"/>
    </source>
</evidence>
<name>A0A7T7L272_9ACTN</name>
<dbReference type="KEGG" id="slf:JEQ17_39990"/>
<evidence type="ECO:0000313" key="2">
    <source>
        <dbReference type="EMBL" id="QQM44981.1"/>
    </source>
</evidence>